<evidence type="ECO:0000313" key="2">
    <source>
        <dbReference type="EMBL" id="KAK3877607.1"/>
    </source>
</evidence>
<feature type="compositionally biased region" description="Polar residues" evidence="1">
    <location>
        <begin position="1"/>
        <end position="25"/>
    </location>
</feature>
<feature type="compositionally biased region" description="Low complexity" evidence="1">
    <location>
        <begin position="87"/>
        <end position="100"/>
    </location>
</feature>
<name>A0AAE1FQX0_PETCI</name>
<feature type="region of interest" description="Disordered" evidence="1">
    <location>
        <begin position="380"/>
        <end position="483"/>
    </location>
</feature>
<sequence length="542" mass="60214">MSNHVPVSSSSFPTDQNPQMTTHTSQIRHHAPPVSNHTINKVPPQMALHAINNNKSHNFTGHTSTTLLTTHTPPQQIVTIHTPPKITKNNNDPQPPTDDTAQPIATTQTFNHLSSQLLFTHSLKYHHVTAAALFLSSSVTHDFQATTSNHLPFASLSHALLSLLLMTFRDATSLLILHDGTAAAREVLTHFLQEKDGHQGHFPEERDVLLVTQIRDLSLLMPRNDEVDDDSNSEGHDTHHFDLTLVIFLDHHLVSRFLVAKSLGWVSRPLLFFSVSDDAASREVLDVSLWIRRVTLLQPQEVRWGVKGEGELKFQMSTLLPHTPAPHNLISRLVTPGDPSLKEHHLFPDPHSDFHGHVFYIASWIDDFPYLFYDSASVNQPTKPPTNPPITPSTNPITHQQINPSIIPSTTNQPTTPSTNQPTNHPINKPTQSPINKPTHQSPHHQPTNQPTLQSTNPITHQPTNPPSNQPTNPSTNQPTIQSPYQQTTNYIINHTTNPITTPIKLPTTTTTTTNVLSPPPSFLPSFPDRKSSGRYRGGDAS</sequence>
<evidence type="ECO:0000313" key="3">
    <source>
        <dbReference type="Proteomes" id="UP001286313"/>
    </source>
</evidence>
<organism evidence="2 3">
    <name type="scientific">Petrolisthes cinctipes</name>
    <name type="common">Flat porcelain crab</name>
    <dbReference type="NCBI Taxonomy" id="88211"/>
    <lineage>
        <taxon>Eukaryota</taxon>
        <taxon>Metazoa</taxon>
        <taxon>Ecdysozoa</taxon>
        <taxon>Arthropoda</taxon>
        <taxon>Crustacea</taxon>
        <taxon>Multicrustacea</taxon>
        <taxon>Malacostraca</taxon>
        <taxon>Eumalacostraca</taxon>
        <taxon>Eucarida</taxon>
        <taxon>Decapoda</taxon>
        <taxon>Pleocyemata</taxon>
        <taxon>Anomura</taxon>
        <taxon>Galatheoidea</taxon>
        <taxon>Porcellanidae</taxon>
        <taxon>Petrolisthes</taxon>
    </lineage>
</organism>
<gene>
    <name evidence="2" type="ORF">Pcinc_017685</name>
</gene>
<protein>
    <submittedName>
        <fullName evidence="2">Uncharacterized protein</fullName>
    </submittedName>
</protein>
<proteinExistence type="predicted"/>
<feature type="compositionally biased region" description="Low complexity" evidence="1">
    <location>
        <begin position="500"/>
        <end position="517"/>
    </location>
</feature>
<feature type="region of interest" description="Disordered" evidence="1">
    <location>
        <begin position="500"/>
        <end position="542"/>
    </location>
</feature>
<feature type="region of interest" description="Disordered" evidence="1">
    <location>
        <begin position="1"/>
        <end position="40"/>
    </location>
</feature>
<accession>A0AAE1FQX0</accession>
<evidence type="ECO:0000256" key="1">
    <source>
        <dbReference type="SAM" id="MobiDB-lite"/>
    </source>
</evidence>
<feature type="compositionally biased region" description="Low complexity" evidence="1">
    <location>
        <begin position="470"/>
        <end position="480"/>
    </location>
</feature>
<keyword evidence="3" id="KW-1185">Reference proteome</keyword>
<feature type="compositionally biased region" description="Polar residues" evidence="1">
    <location>
        <begin position="425"/>
        <end position="461"/>
    </location>
</feature>
<dbReference type="AlphaFoldDB" id="A0AAE1FQX0"/>
<comment type="caution">
    <text evidence="2">The sequence shown here is derived from an EMBL/GenBank/DDBJ whole genome shotgun (WGS) entry which is preliminary data.</text>
</comment>
<feature type="compositionally biased region" description="Low complexity" evidence="1">
    <location>
        <begin position="392"/>
        <end position="424"/>
    </location>
</feature>
<feature type="region of interest" description="Disordered" evidence="1">
    <location>
        <begin position="82"/>
        <end position="103"/>
    </location>
</feature>
<reference evidence="2" key="1">
    <citation type="submission" date="2023-10" db="EMBL/GenBank/DDBJ databases">
        <title>Genome assemblies of two species of porcelain crab, Petrolisthes cinctipes and Petrolisthes manimaculis (Anomura: Porcellanidae).</title>
        <authorList>
            <person name="Angst P."/>
        </authorList>
    </citation>
    <scope>NUCLEOTIDE SEQUENCE</scope>
    <source>
        <strain evidence="2">PB745_01</strain>
        <tissue evidence="2">Gill</tissue>
    </source>
</reference>
<feature type="compositionally biased region" description="Pro residues" evidence="1">
    <location>
        <begin position="382"/>
        <end position="391"/>
    </location>
</feature>
<dbReference type="EMBL" id="JAWQEG010001650">
    <property type="protein sequence ID" value="KAK3877607.1"/>
    <property type="molecule type" value="Genomic_DNA"/>
</dbReference>
<dbReference type="Proteomes" id="UP001286313">
    <property type="component" value="Unassembled WGS sequence"/>
</dbReference>